<accession>E6QUR0</accession>
<dbReference type="EMBL" id="CABR01000115">
    <property type="protein sequence ID" value="CBI10983.1"/>
    <property type="molecule type" value="Genomic_DNA"/>
</dbReference>
<dbReference type="AlphaFoldDB" id="E6QUR0"/>
<comment type="caution">
    <text evidence="1">The sequence shown here is derived from an EMBL/GenBank/DDBJ whole genome shotgun (WGS) entry which is preliminary data.</text>
</comment>
<reference evidence="1" key="1">
    <citation type="submission" date="2009-10" db="EMBL/GenBank/DDBJ databases">
        <title>Diversity of trophic interactions inside an arsenic-rich microbial ecosystem.</title>
        <authorList>
            <person name="Bertin P.N."/>
            <person name="Heinrich-Salmeron A."/>
            <person name="Pelletier E."/>
            <person name="Goulhen-Chollet F."/>
            <person name="Arsene-Ploetze F."/>
            <person name="Gallien S."/>
            <person name="Calteau A."/>
            <person name="Vallenet D."/>
            <person name="Casiot C."/>
            <person name="Chane-Woon-Ming B."/>
            <person name="Giloteaux L."/>
            <person name="Barakat M."/>
            <person name="Bonnefoy V."/>
            <person name="Bruneel O."/>
            <person name="Chandler M."/>
            <person name="Cleiss J."/>
            <person name="Duran R."/>
            <person name="Elbaz-Poulichet F."/>
            <person name="Fonknechten N."/>
            <person name="Lauga B."/>
            <person name="Mornico D."/>
            <person name="Ortet P."/>
            <person name="Schaeffer C."/>
            <person name="Siguier P."/>
            <person name="Alexander Thil Smith A."/>
            <person name="Van Dorsselaer A."/>
            <person name="Weissenbach J."/>
            <person name="Medigue C."/>
            <person name="Le Paslier D."/>
        </authorList>
    </citation>
    <scope>NUCLEOTIDE SEQUENCE</scope>
</reference>
<protein>
    <submittedName>
        <fullName evidence="1">Uncharacterized protein</fullName>
    </submittedName>
</protein>
<sequence length="57" mass="6431">MNIHIKTTTYLYLSKEPDHIRPVGAGDNVVHDAGLTTSHKYYHASLTPRLRNENNLG</sequence>
<organism evidence="1">
    <name type="scientific">mine drainage metagenome</name>
    <dbReference type="NCBI Taxonomy" id="410659"/>
    <lineage>
        <taxon>unclassified sequences</taxon>
        <taxon>metagenomes</taxon>
        <taxon>ecological metagenomes</taxon>
    </lineage>
</organism>
<evidence type="ECO:0000313" key="1">
    <source>
        <dbReference type="EMBL" id="CBI10983.1"/>
    </source>
</evidence>
<gene>
    <name evidence="1" type="ORF">CARN7_1787</name>
</gene>
<proteinExistence type="predicted"/>
<name>E6QUR0_9ZZZZ</name>